<feature type="region of interest" description="Disordered" evidence="1">
    <location>
        <begin position="1"/>
        <end position="24"/>
    </location>
</feature>
<accession>A0AA39PXH8</accession>
<keyword evidence="3" id="KW-1185">Reference proteome</keyword>
<dbReference type="EMBL" id="JAUEPU010000030">
    <property type="protein sequence ID" value="KAK0492412.1"/>
    <property type="molecule type" value="Genomic_DNA"/>
</dbReference>
<proteinExistence type="predicted"/>
<gene>
    <name evidence="2" type="ORF">EDD18DRAFT_1109156</name>
</gene>
<evidence type="ECO:0000256" key="1">
    <source>
        <dbReference type="SAM" id="MobiDB-lite"/>
    </source>
</evidence>
<protein>
    <submittedName>
        <fullName evidence="2">Uncharacterized protein</fullName>
    </submittedName>
</protein>
<organism evidence="2 3">
    <name type="scientific">Armillaria luteobubalina</name>
    <dbReference type="NCBI Taxonomy" id="153913"/>
    <lineage>
        <taxon>Eukaryota</taxon>
        <taxon>Fungi</taxon>
        <taxon>Dikarya</taxon>
        <taxon>Basidiomycota</taxon>
        <taxon>Agaricomycotina</taxon>
        <taxon>Agaricomycetes</taxon>
        <taxon>Agaricomycetidae</taxon>
        <taxon>Agaricales</taxon>
        <taxon>Marasmiineae</taxon>
        <taxon>Physalacriaceae</taxon>
        <taxon>Armillaria</taxon>
    </lineage>
</organism>
<evidence type="ECO:0000313" key="2">
    <source>
        <dbReference type="EMBL" id="KAK0492412.1"/>
    </source>
</evidence>
<evidence type="ECO:0000313" key="3">
    <source>
        <dbReference type="Proteomes" id="UP001175228"/>
    </source>
</evidence>
<reference evidence="2" key="1">
    <citation type="submission" date="2023-06" db="EMBL/GenBank/DDBJ databases">
        <authorList>
            <consortium name="Lawrence Berkeley National Laboratory"/>
            <person name="Ahrendt S."/>
            <person name="Sahu N."/>
            <person name="Indic B."/>
            <person name="Wong-Bajracharya J."/>
            <person name="Merenyi Z."/>
            <person name="Ke H.-M."/>
            <person name="Monk M."/>
            <person name="Kocsube S."/>
            <person name="Drula E."/>
            <person name="Lipzen A."/>
            <person name="Balint B."/>
            <person name="Henrissat B."/>
            <person name="Andreopoulos B."/>
            <person name="Martin F.M."/>
            <person name="Harder C.B."/>
            <person name="Rigling D."/>
            <person name="Ford K.L."/>
            <person name="Foster G.D."/>
            <person name="Pangilinan J."/>
            <person name="Papanicolaou A."/>
            <person name="Barry K."/>
            <person name="LaButti K."/>
            <person name="Viragh M."/>
            <person name="Koriabine M."/>
            <person name="Yan M."/>
            <person name="Riley R."/>
            <person name="Champramary S."/>
            <person name="Plett K.L."/>
            <person name="Tsai I.J."/>
            <person name="Slot J."/>
            <person name="Sipos G."/>
            <person name="Plett J."/>
            <person name="Nagy L.G."/>
            <person name="Grigoriev I.V."/>
        </authorList>
    </citation>
    <scope>NUCLEOTIDE SEQUENCE</scope>
    <source>
        <strain evidence="2">HWK02</strain>
    </source>
</reference>
<dbReference type="AlphaFoldDB" id="A0AA39PXH8"/>
<dbReference type="Proteomes" id="UP001175228">
    <property type="component" value="Unassembled WGS sequence"/>
</dbReference>
<sequence length="150" mass="16861">MGRRLRNSFDGVSRTPGGKEKEYQVDRSIKQGENISAAIFVALSGKNMEGKSCHLGRSEIVVREPGNILRLPSMPGTHEWMKFSYVKAKKTSATEFIQKGTTQALATLGGDLGIQSLRSDGKEFAGNRVPYKKIRMTYEMMLHLMRWGRH</sequence>
<comment type="caution">
    <text evidence="2">The sequence shown here is derived from an EMBL/GenBank/DDBJ whole genome shotgun (WGS) entry which is preliminary data.</text>
</comment>
<name>A0AA39PXH8_9AGAR</name>